<dbReference type="HAMAP" id="MF_00074">
    <property type="entry name" value="16SrRNA_methyltr_G"/>
    <property type="match status" value="1"/>
</dbReference>
<dbReference type="SUPFAM" id="SSF53335">
    <property type="entry name" value="S-adenosyl-L-methionine-dependent methyltransferases"/>
    <property type="match status" value="1"/>
</dbReference>
<keyword evidence="3 6" id="KW-0489">Methyltransferase</keyword>
<dbReference type="KEGG" id="pcor:KS4_20150"/>
<dbReference type="RefSeq" id="WP_145077417.1">
    <property type="nucleotide sequence ID" value="NZ_CP036425.1"/>
</dbReference>
<proteinExistence type="inferred from homology"/>
<dbReference type="PANTHER" id="PTHR31760:SF0">
    <property type="entry name" value="S-ADENOSYL-L-METHIONINE-DEPENDENT METHYLTRANSFERASES SUPERFAMILY PROTEIN"/>
    <property type="match status" value="1"/>
</dbReference>
<dbReference type="OrthoDB" id="9808773at2"/>
<dbReference type="AlphaFoldDB" id="A0A517YUR4"/>
<dbReference type="CDD" id="cd02440">
    <property type="entry name" value="AdoMet_MTases"/>
    <property type="match status" value="1"/>
</dbReference>
<feature type="binding site" evidence="6">
    <location>
        <begin position="135"/>
        <end position="136"/>
    </location>
    <ligand>
        <name>S-adenosyl-L-methionine</name>
        <dbReference type="ChEBI" id="CHEBI:59789"/>
    </ligand>
</feature>
<feature type="binding site" evidence="6">
    <location>
        <position position="89"/>
    </location>
    <ligand>
        <name>S-adenosyl-L-methionine</name>
        <dbReference type="ChEBI" id="CHEBI:59789"/>
    </ligand>
</feature>
<dbReference type="EC" id="2.1.1.-" evidence="6"/>
<dbReference type="Gene3D" id="3.40.50.150">
    <property type="entry name" value="Vaccinia Virus protein VP39"/>
    <property type="match status" value="1"/>
</dbReference>
<dbReference type="PANTHER" id="PTHR31760">
    <property type="entry name" value="S-ADENOSYL-L-METHIONINE-DEPENDENT METHYLTRANSFERASES SUPERFAMILY PROTEIN"/>
    <property type="match status" value="1"/>
</dbReference>
<keyword evidence="5 6" id="KW-0949">S-adenosyl-L-methionine</keyword>
<feature type="binding site" evidence="6">
    <location>
        <begin position="107"/>
        <end position="109"/>
    </location>
    <ligand>
        <name>S-adenosyl-L-methionine</name>
        <dbReference type="ChEBI" id="CHEBI:59789"/>
    </ligand>
</feature>
<evidence type="ECO:0000256" key="3">
    <source>
        <dbReference type="ARBA" id="ARBA00022603"/>
    </source>
</evidence>
<dbReference type="FunFam" id="3.40.50.150:FF:000041">
    <property type="entry name" value="Ribosomal RNA small subunit methyltransferase G"/>
    <property type="match status" value="1"/>
</dbReference>
<accession>A0A517YUR4</accession>
<dbReference type="EMBL" id="CP036425">
    <property type="protein sequence ID" value="QDU33955.1"/>
    <property type="molecule type" value="Genomic_DNA"/>
</dbReference>
<keyword evidence="2 6" id="KW-0698">rRNA processing</keyword>
<dbReference type="Pfam" id="PF02527">
    <property type="entry name" value="GidB"/>
    <property type="match status" value="1"/>
</dbReference>
<evidence type="ECO:0000256" key="4">
    <source>
        <dbReference type="ARBA" id="ARBA00022679"/>
    </source>
</evidence>
<dbReference type="GO" id="GO:0005829">
    <property type="term" value="C:cytosol"/>
    <property type="evidence" value="ECO:0007669"/>
    <property type="project" value="TreeGrafter"/>
</dbReference>
<comment type="similarity">
    <text evidence="6">Belongs to the methyltransferase superfamily. RNA methyltransferase RsmG family.</text>
</comment>
<keyword evidence="1 6" id="KW-0963">Cytoplasm</keyword>
<feature type="binding site" evidence="6">
    <location>
        <position position="154"/>
    </location>
    <ligand>
        <name>S-adenosyl-L-methionine</name>
        <dbReference type="ChEBI" id="CHEBI:59789"/>
    </ligand>
</feature>
<evidence type="ECO:0000313" key="7">
    <source>
        <dbReference type="EMBL" id="QDU33955.1"/>
    </source>
</evidence>
<evidence type="ECO:0000256" key="5">
    <source>
        <dbReference type="ARBA" id="ARBA00022691"/>
    </source>
</evidence>
<comment type="function">
    <text evidence="6">Specifically methylates the N7 position of a guanine in 16S rRNA.</text>
</comment>
<evidence type="ECO:0000256" key="1">
    <source>
        <dbReference type="ARBA" id="ARBA00022490"/>
    </source>
</evidence>
<name>A0A517YUR4_9BACT</name>
<comment type="subcellular location">
    <subcellularLocation>
        <location evidence="6">Cytoplasm</location>
    </subcellularLocation>
</comment>
<reference evidence="7 8" key="1">
    <citation type="submission" date="2019-02" db="EMBL/GenBank/DDBJ databases">
        <title>Deep-cultivation of Planctomycetes and their phenomic and genomic characterization uncovers novel biology.</title>
        <authorList>
            <person name="Wiegand S."/>
            <person name="Jogler M."/>
            <person name="Boedeker C."/>
            <person name="Pinto D."/>
            <person name="Vollmers J."/>
            <person name="Rivas-Marin E."/>
            <person name="Kohn T."/>
            <person name="Peeters S.H."/>
            <person name="Heuer A."/>
            <person name="Rast P."/>
            <person name="Oberbeckmann S."/>
            <person name="Bunk B."/>
            <person name="Jeske O."/>
            <person name="Meyerdierks A."/>
            <person name="Storesund J.E."/>
            <person name="Kallscheuer N."/>
            <person name="Luecker S."/>
            <person name="Lage O.M."/>
            <person name="Pohl T."/>
            <person name="Merkel B.J."/>
            <person name="Hornburger P."/>
            <person name="Mueller R.-W."/>
            <person name="Bruemmer F."/>
            <person name="Labrenz M."/>
            <person name="Spormann A.M."/>
            <person name="Op den Camp H."/>
            <person name="Overmann J."/>
            <person name="Amann R."/>
            <person name="Jetten M.S.M."/>
            <person name="Mascher T."/>
            <person name="Medema M.H."/>
            <person name="Devos D.P."/>
            <person name="Kaster A.-K."/>
            <person name="Ovreas L."/>
            <person name="Rohde M."/>
            <person name="Galperin M.Y."/>
            <person name="Jogler C."/>
        </authorList>
    </citation>
    <scope>NUCLEOTIDE SEQUENCE [LARGE SCALE GENOMIC DNA]</scope>
    <source>
        <strain evidence="7 8">KS4</strain>
    </source>
</reference>
<sequence>MTESSSNIPQFVRDDLARLEISIDESELTQLAQFLDMLLDANTRMNLTAIRDRDAAWSRMIIDSLTLLPGLENVEAGSRVIDIGSGGGLPGIPLAIARPDLNITLLDATGKKVDFHNQAITTLELNNCQSIQNRAETLGQEKQHRAQYDLAVSRAIGKISEVLEYSFPLLKVGGRMLAMKGPAVEQELAVASDALSILGAGELFIFDAYPESFDNNLVVVSVLKESPTPKDYPRLPGIPKQCPL</sequence>
<evidence type="ECO:0000256" key="6">
    <source>
        <dbReference type="HAMAP-Rule" id="MF_00074"/>
    </source>
</evidence>
<evidence type="ECO:0000313" key="8">
    <source>
        <dbReference type="Proteomes" id="UP000317369"/>
    </source>
</evidence>
<evidence type="ECO:0000256" key="2">
    <source>
        <dbReference type="ARBA" id="ARBA00022552"/>
    </source>
</evidence>
<dbReference type="InterPro" id="IPR029063">
    <property type="entry name" value="SAM-dependent_MTases_sf"/>
</dbReference>
<keyword evidence="8" id="KW-1185">Reference proteome</keyword>
<protein>
    <recommendedName>
        <fullName evidence="6">Ribosomal RNA small subunit methyltransferase G</fullName>
        <ecNumber evidence="6">2.1.1.-</ecNumber>
    </recommendedName>
    <alternativeName>
        <fullName evidence="6">16S rRNA 7-methylguanosine methyltransferase</fullName>
        <shortName evidence="6">16S rRNA m7G methyltransferase</shortName>
    </alternativeName>
</protein>
<feature type="binding site" evidence="6">
    <location>
        <position position="84"/>
    </location>
    <ligand>
        <name>S-adenosyl-L-methionine</name>
        <dbReference type="ChEBI" id="CHEBI:59789"/>
    </ligand>
</feature>
<dbReference type="Proteomes" id="UP000317369">
    <property type="component" value="Chromosome"/>
</dbReference>
<gene>
    <name evidence="6 7" type="primary">rsmG</name>
    <name evidence="7" type="ORF">KS4_20150</name>
</gene>
<organism evidence="7 8">
    <name type="scientific">Poriferisphaera corsica</name>
    <dbReference type="NCBI Taxonomy" id="2528020"/>
    <lineage>
        <taxon>Bacteria</taxon>
        <taxon>Pseudomonadati</taxon>
        <taxon>Planctomycetota</taxon>
        <taxon>Phycisphaerae</taxon>
        <taxon>Phycisphaerales</taxon>
        <taxon>Phycisphaeraceae</taxon>
        <taxon>Poriferisphaera</taxon>
    </lineage>
</organism>
<keyword evidence="4 6" id="KW-0808">Transferase</keyword>
<dbReference type="GO" id="GO:0070043">
    <property type="term" value="F:rRNA (guanine-N7-)-methyltransferase activity"/>
    <property type="evidence" value="ECO:0007669"/>
    <property type="project" value="UniProtKB-UniRule"/>
</dbReference>
<dbReference type="NCBIfam" id="TIGR00138">
    <property type="entry name" value="rsmG_gidB"/>
    <property type="match status" value="1"/>
</dbReference>
<dbReference type="InterPro" id="IPR003682">
    <property type="entry name" value="rRNA_ssu_MeTfrase_G"/>
</dbReference>